<dbReference type="AlphaFoldDB" id="A0A8H2K505"/>
<keyword evidence="3" id="KW-1185">Reference proteome</keyword>
<feature type="region of interest" description="Disordered" evidence="1">
    <location>
        <begin position="1"/>
        <end position="24"/>
    </location>
</feature>
<comment type="caution">
    <text evidence="2">The sequence shown here is derived from an EMBL/GenBank/DDBJ whole genome shotgun (WGS) entry which is preliminary data.</text>
</comment>
<sequence length="87" mass="9389">MSDTENPTAAPNADGPEPHNIKDWTDLGKEMWSYLTGKSAVINYSFVDMTVEVPRDVGPNAPRATWKLNGTLRITTSEGAGTETPAP</sequence>
<dbReference type="RefSeq" id="WP_035898187.1">
    <property type="nucleotide sequence ID" value="NZ_VFRA01000001.1"/>
</dbReference>
<name>A0A8H2K505_9MICO</name>
<protein>
    <submittedName>
        <fullName evidence="2">Uncharacterized protein</fullName>
    </submittedName>
</protein>
<reference evidence="2 3" key="1">
    <citation type="submission" date="2019-06" db="EMBL/GenBank/DDBJ databases">
        <title>Sequencing the genomes of 1000 actinobacteria strains.</title>
        <authorList>
            <person name="Klenk H.-P."/>
        </authorList>
    </citation>
    <scope>NUCLEOTIDE SEQUENCE [LARGE SCALE GENOMIC DNA]</scope>
    <source>
        <strain evidence="2 3">DSM 21947</strain>
    </source>
</reference>
<accession>A0A8H2K505</accession>
<dbReference type="OrthoDB" id="885299at2"/>
<evidence type="ECO:0000313" key="2">
    <source>
        <dbReference type="EMBL" id="TQO18814.1"/>
    </source>
</evidence>
<organism evidence="2 3">
    <name type="scientific">Rhodoglobus vestalii</name>
    <dbReference type="NCBI Taxonomy" id="193384"/>
    <lineage>
        <taxon>Bacteria</taxon>
        <taxon>Bacillati</taxon>
        <taxon>Actinomycetota</taxon>
        <taxon>Actinomycetes</taxon>
        <taxon>Micrococcales</taxon>
        <taxon>Microbacteriaceae</taxon>
        <taxon>Rhodoglobus</taxon>
    </lineage>
</organism>
<proteinExistence type="predicted"/>
<evidence type="ECO:0000256" key="1">
    <source>
        <dbReference type="SAM" id="MobiDB-lite"/>
    </source>
</evidence>
<gene>
    <name evidence="2" type="ORF">FB472_0337</name>
</gene>
<dbReference type="EMBL" id="VFRA01000001">
    <property type="protein sequence ID" value="TQO18814.1"/>
    <property type="molecule type" value="Genomic_DNA"/>
</dbReference>
<evidence type="ECO:0000313" key="3">
    <source>
        <dbReference type="Proteomes" id="UP000316560"/>
    </source>
</evidence>
<dbReference type="Proteomes" id="UP000316560">
    <property type="component" value="Unassembled WGS sequence"/>
</dbReference>